<reference evidence="2 3" key="1">
    <citation type="submission" date="2020-08" db="EMBL/GenBank/DDBJ databases">
        <authorList>
            <person name="Seo M.-J."/>
        </authorList>
    </citation>
    <scope>NUCLEOTIDE SEQUENCE [LARGE SCALE GENOMIC DNA]</scope>
    <source>
        <strain evidence="2 3">MBLA0160</strain>
    </source>
</reference>
<gene>
    <name evidence="2" type="ORF">H5V44_02655</name>
</gene>
<name>A0A7J9SGF3_9EURY</name>
<dbReference type="AlphaFoldDB" id="A0A7J9SGF3"/>
<keyword evidence="1" id="KW-0472">Membrane</keyword>
<feature type="transmembrane region" description="Helical" evidence="1">
    <location>
        <begin position="89"/>
        <end position="107"/>
    </location>
</feature>
<dbReference type="Proteomes" id="UP000546257">
    <property type="component" value="Unassembled WGS sequence"/>
</dbReference>
<feature type="transmembrane region" description="Helical" evidence="1">
    <location>
        <begin position="119"/>
        <end position="139"/>
    </location>
</feature>
<keyword evidence="3" id="KW-1185">Reference proteome</keyword>
<keyword evidence="1" id="KW-1133">Transmembrane helix</keyword>
<proteinExistence type="predicted"/>
<comment type="caution">
    <text evidence="2">The sequence shown here is derived from an EMBL/GenBank/DDBJ whole genome shotgun (WGS) entry which is preliminary data.</text>
</comment>
<protein>
    <submittedName>
        <fullName evidence="2">Uncharacterized protein</fullName>
    </submittedName>
</protein>
<evidence type="ECO:0000256" key="1">
    <source>
        <dbReference type="SAM" id="Phobius"/>
    </source>
</evidence>
<dbReference type="EMBL" id="JACKXD010000001">
    <property type="protein sequence ID" value="MBB6645209.1"/>
    <property type="molecule type" value="Genomic_DNA"/>
</dbReference>
<dbReference type="RefSeq" id="WP_185191580.1">
    <property type="nucleotide sequence ID" value="NZ_JACKXD010000001.1"/>
</dbReference>
<evidence type="ECO:0000313" key="2">
    <source>
        <dbReference type="EMBL" id="MBB6645209.1"/>
    </source>
</evidence>
<sequence>MSLPQRAHRRFRPWYLLDALAFLLGAVSHPTVRPGAILGDGPGSPDPVALVTAVAAGLLGVVVVRFTLGNAWGYAVEYVDAGGSWTDGPLWAPAAAGTVAGVASYAATTNLGAAVWTGFWTFAFAAGAAAVAVSFAAGYRDAAE</sequence>
<organism evidence="2 3">
    <name type="scientific">Halobellus ruber</name>
    <dbReference type="NCBI Taxonomy" id="2761102"/>
    <lineage>
        <taxon>Archaea</taxon>
        <taxon>Methanobacteriati</taxon>
        <taxon>Methanobacteriota</taxon>
        <taxon>Stenosarchaea group</taxon>
        <taxon>Halobacteria</taxon>
        <taxon>Halobacteriales</taxon>
        <taxon>Haloferacaceae</taxon>
        <taxon>Halobellus</taxon>
    </lineage>
</organism>
<keyword evidence="1" id="KW-0812">Transmembrane</keyword>
<accession>A0A7J9SGF3</accession>
<evidence type="ECO:0000313" key="3">
    <source>
        <dbReference type="Proteomes" id="UP000546257"/>
    </source>
</evidence>
<feature type="transmembrane region" description="Helical" evidence="1">
    <location>
        <begin position="49"/>
        <end position="68"/>
    </location>
</feature>